<dbReference type="RefSeq" id="WP_158946238.1">
    <property type="nucleotide sequence ID" value="NZ_CP046400.1"/>
</dbReference>
<proteinExistence type="predicted"/>
<feature type="region of interest" description="Disordered" evidence="2">
    <location>
        <begin position="211"/>
        <end position="308"/>
    </location>
</feature>
<sequence length="1421" mass="158555">MRGIGSIRSIIFFFFFLCAAVPGNALADDLDWGDFVIDLSDKWTAQPVDADSPDSRLFTTSQDGLSAFMQVDKERMPEMSEDEYYEWLARYEQRWKSAGFKNPKFFSSGPNTVLGVPNCPYAVGENRGLLVYNFLPYRDGRVRLVMGGVDASYGKETPPGFIVEALSGVRMKSDPVATAKKEPEGDGGLGGFVSGLFNDAEKTVDAVMSSDEVQSARSGAGELWDTTKRKTTEVMNSEEVQSAKQGAQDLWEKGKRKTAEMVGGSAAMPSEEEAEDGADLAENGAASQADAGAVSEPVQSPASETPVPMPSLQEVMAKVPPVKAAPFIDLNEITAAQWDGAVTAAMEGMRLIYGDMNAKDEAKFQETWGVLRQYPHQDVVDYLNKFNPLLAELLSLRTTVNTTAALLEQAMVHAYWAAEIDDPFQVAQYTSLGEQYRNLLVAQQKRMDAVIKKLVDLGDVPDGAALMLKNQQEYMNQLNYLRRLRAKRSDPEGEWIGYMHYPKGVPFLEGAKYEPIYFYVYATGEPKKYYGFMLDAGDYEEKEFDSIDILPMEEMGLAEHFKGDSFNFSYSDEGERFTITAKRYTDGDMPVYPQASPDVYLKALKISEAERERILNDDRKDGFESIAAVAVDSMTKSAVQDQLRHFRLRSAFHRACVEFEKDPDYKKGDVVQAANLFDNLVAGHEVERVPLPSKKKQPEAAVAVTTHTADGKVKLNMVDDKTPEERRKVDWEAIEERQANIAIWTKIMECTEKEMQETEDPARKADLMRTVLGQRADIQAEQDRIATLKTGTIVHTRSEWDNYAQAQFIQKIAEDQQRYDKITLSLRRAQKMADNLPPEKADEVRRILKIGYENPEVLGNGNTKQASKVLGMVYQVANEHWNKELAQANSDAYWANVGLKTAEYTKTAADYSLMVASLYGGPHVNTVYQGITGYIEGGPKESFLRLAGSYNKLTGVLVDGYRGMDQAVKQGGGYLEIMHYASWEIAKGMFMDMAMSGIAGRIHAGKTGDVPGGSTRTGEVGSAPKTAKAGDAPDVGMVKAKAKAKGVPDDGFNRAINDADMKQYRQEVADARVKVKSYKKKFQELERARQEGAAPEKIKKLETELEDRASAIHESAPAKMMMKTHERNPKNRKMTESFVDSMDRVHSKTQQRFEELMAGQGYTKEQMEAIRNADSGKTVNTDYDNARKVQYGPDGKPLPPMKNGKPVAEVVWMQDAQRAWNQAYRDTTGRSPEMSWETVTTSKHAEAYVDKNVIMKRSDAEIAQARAKALKEGKPLRETDKITGIVHNVEARGGILEANKAWAGQTADVNKFKADHLRGSPEFGKVQKYVEISRSTSKECNKRLMPLLDSKMPPKSDVKNYNAWLKHKYYWTKVNKILGDVGSGRMDPSEGDRKLRLLTGGKSSLEVTHDLRTFMEALIKM</sequence>
<evidence type="ECO:0000256" key="1">
    <source>
        <dbReference type="SAM" id="Coils"/>
    </source>
</evidence>
<keyword evidence="5" id="KW-1185">Reference proteome</keyword>
<dbReference type="EMBL" id="CP046400">
    <property type="protein sequence ID" value="QGY39026.1"/>
    <property type="molecule type" value="Genomic_DNA"/>
</dbReference>
<keyword evidence="3" id="KW-0732">Signal</keyword>
<keyword evidence="1" id="KW-0175">Coiled coil</keyword>
<evidence type="ECO:0000256" key="3">
    <source>
        <dbReference type="SAM" id="SignalP"/>
    </source>
</evidence>
<reference evidence="4 5" key="1">
    <citation type="submission" date="2019-11" db="EMBL/GenBank/DDBJ databases">
        <authorList>
            <person name="Zheng R.K."/>
            <person name="Sun C.M."/>
        </authorList>
    </citation>
    <scope>NUCLEOTIDE SEQUENCE [LARGE SCALE GENOMIC DNA]</scope>
    <source>
        <strain evidence="4 5">SRB007</strain>
    </source>
</reference>
<feature type="coiled-coil region" evidence="1">
    <location>
        <begin position="1061"/>
        <end position="1088"/>
    </location>
</feature>
<dbReference type="Proteomes" id="UP000428328">
    <property type="component" value="Chromosome"/>
</dbReference>
<organism evidence="4 5">
    <name type="scientific">Pseudodesulfovibrio cashew</name>
    <dbReference type="NCBI Taxonomy" id="2678688"/>
    <lineage>
        <taxon>Bacteria</taxon>
        <taxon>Pseudomonadati</taxon>
        <taxon>Thermodesulfobacteriota</taxon>
        <taxon>Desulfovibrionia</taxon>
        <taxon>Desulfovibrionales</taxon>
        <taxon>Desulfovibrionaceae</taxon>
    </lineage>
</organism>
<evidence type="ECO:0000256" key="2">
    <source>
        <dbReference type="SAM" id="MobiDB-lite"/>
    </source>
</evidence>
<protein>
    <submittedName>
        <fullName evidence="4">Uncharacterized protein</fullName>
    </submittedName>
</protein>
<feature type="region of interest" description="Disordered" evidence="2">
    <location>
        <begin position="1007"/>
        <end position="1032"/>
    </location>
</feature>
<feature type="compositionally biased region" description="Basic and acidic residues" evidence="2">
    <location>
        <begin position="250"/>
        <end position="259"/>
    </location>
</feature>
<feature type="signal peptide" evidence="3">
    <location>
        <begin position="1"/>
        <end position="27"/>
    </location>
</feature>
<gene>
    <name evidence="4" type="ORF">GM415_02365</name>
</gene>
<feature type="chain" id="PRO_5026248534" evidence="3">
    <location>
        <begin position="28"/>
        <end position="1421"/>
    </location>
</feature>
<feature type="compositionally biased region" description="Acidic residues" evidence="2">
    <location>
        <begin position="270"/>
        <end position="279"/>
    </location>
</feature>
<dbReference type="KEGG" id="psel:GM415_02365"/>
<accession>A0A6I6J870</accession>
<name>A0A6I6J870_9BACT</name>
<evidence type="ECO:0000313" key="4">
    <source>
        <dbReference type="EMBL" id="QGY39026.1"/>
    </source>
</evidence>
<evidence type="ECO:0000313" key="5">
    <source>
        <dbReference type="Proteomes" id="UP000428328"/>
    </source>
</evidence>
<feature type="compositionally biased region" description="Polar residues" evidence="2">
    <location>
        <begin position="233"/>
        <end position="245"/>
    </location>
</feature>